<evidence type="ECO:0000259" key="1">
    <source>
        <dbReference type="Pfam" id="PF25536"/>
    </source>
</evidence>
<protein>
    <recommendedName>
        <fullName evidence="1">DUF7920 domain-containing protein</fullName>
    </recommendedName>
</protein>
<evidence type="ECO:0000313" key="3">
    <source>
        <dbReference type="Proteomes" id="UP000749559"/>
    </source>
</evidence>
<keyword evidence="3" id="KW-1185">Reference proteome</keyword>
<dbReference type="AlphaFoldDB" id="A0A8S4NFP7"/>
<dbReference type="EMBL" id="CAIIXF020000003">
    <property type="protein sequence ID" value="CAH1780214.1"/>
    <property type="molecule type" value="Genomic_DNA"/>
</dbReference>
<evidence type="ECO:0000313" key="2">
    <source>
        <dbReference type="EMBL" id="CAH1780214.1"/>
    </source>
</evidence>
<accession>A0A8S4NFP7</accession>
<dbReference type="InterPro" id="IPR057680">
    <property type="entry name" value="DUF7920"/>
</dbReference>
<reference evidence="2" key="1">
    <citation type="submission" date="2022-03" db="EMBL/GenBank/DDBJ databases">
        <authorList>
            <person name="Martin C."/>
        </authorList>
    </citation>
    <scope>NUCLEOTIDE SEQUENCE</scope>
</reference>
<dbReference type="Proteomes" id="UP000749559">
    <property type="component" value="Unassembled WGS sequence"/>
</dbReference>
<dbReference type="PANTHER" id="PTHR38566">
    <property type="entry name" value="RNA_LIG_T4_1 DOMAIN-CONTAINING PROTEIN"/>
    <property type="match status" value="1"/>
</dbReference>
<proteinExistence type="predicted"/>
<dbReference type="OrthoDB" id="430647at2759"/>
<feature type="domain" description="DUF7920" evidence="1">
    <location>
        <begin position="102"/>
        <end position="362"/>
    </location>
</feature>
<gene>
    <name evidence="2" type="ORF">OFUS_LOCUS6935</name>
</gene>
<sequence>MTDHNNYSLRKCLQMATCENIFHKILNDLELNPLFSEIKTCISNYINFPEKPLQQKDSEAESWLKWARNRQHLKIISAEIPEGILPDNSPGHLLDVRVFTHRGPDDDIYDNNKDIRDKVARGNCFLSIHSGENRRTRCVIYALKKFTGGLGDDDDRTSGDDFTWKKYFNKPLDAASSIVATRKANGEAAHLSCLKIDDQYIICAGSKNVHLLFKNKEDVTKYVEPRYKIAREVSETVWEALEDMGEEKKNRLLEFLCVTDYTAIFEILHPDHQHVEEFTHLKKPLLQFITWCSNDLVPTESSSLCSMPPHISIEIARYLGLSTVQYDIIGVSDVDPRMSQIRQGYGYEGEVLYFLDSENNVIGLLKKKTIW</sequence>
<dbReference type="PANTHER" id="PTHR38566:SF1">
    <property type="entry name" value="CHROMOSOME UNDETERMINED SCAFFOLD_18, WHOLE GENOME SHOTGUN SEQUENCE"/>
    <property type="match status" value="1"/>
</dbReference>
<organism evidence="2 3">
    <name type="scientific">Owenia fusiformis</name>
    <name type="common">Polychaete worm</name>
    <dbReference type="NCBI Taxonomy" id="6347"/>
    <lineage>
        <taxon>Eukaryota</taxon>
        <taxon>Metazoa</taxon>
        <taxon>Spiralia</taxon>
        <taxon>Lophotrochozoa</taxon>
        <taxon>Annelida</taxon>
        <taxon>Polychaeta</taxon>
        <taxon>Sedentaria</taxon>
        <taxon>Canalipalpata</taxon>
        <taxon>Sabellida</taxon>
        <taxon>Oweniida</taxon>
        <taxon>Oweniidae</taxon>
        <taxon>Owenia</taxon>
    </lineage>
</organism>
<comment type="caution">
    <text evidence="2">The sequence shown here is derived from an EMBL/GenBank/DDBJ whole genome shotgun (WGS) entry which is preliminary data.</text>
</comment>
<name>A0A8S4NFP7_OWEFU</name>
<dbReference type="Pfam" id="PF25536">
    <property type="entry name" value="DUF7920"/>
    <property type="match status" value="1"/>
</dbReference>